<sequence>MVSAFFVRRGRFTEANVYSDLVSKNADLTGTHISILAGQNGSGKSRILASIANLLSLIYNASSLRALPEYDNRGFCRGLDVSDGSSTTRMGVGSLYREGTPARLPTRVLALSNLVSDRFHFQKIQEKTDFYFYLGARQSSNLMTTGAVERGVADALLYMARDPGRLGAFRRWLSLVVSDSAVEIWISFPKLSPGEVIGTLRLHPLEWEARVRAKLRRGSPRDEAVDEDVSIHADAVRRLFEGLIEAGSATGRRHIEVSLDRLGGRDAAFLFGEYANLAPFARRLGFNVGASVSFGSPHEIEFSRLSSGEQNILATGSKLISYAEPGSLILIDEPEVSLNVTWQQRYIELVSESLEHAPGCHVLIATHSPHLISNLPAGRASVVTVEKTREGFALKAVDAAFEGWGSEAVLYQVLGIPSASSSLFYKDLAAVLEHVQVGGDDVAVLDDFLQKASKLDFAGDEPLQVLVDELTRYRQRLQ</sequence>
<accession>A0A7Z0E1B1</accession>
<protein>
    <submittedName>
        <fullName evidence="2">Energy-coupling factor transporter ATP-binding protein EcfA2</fullName>
    </submittedName>
</protein>
<dbReference type="Pfam" id="PF13304">
    <property type="entry name" value="AAA_21"/>
    <property type="match status" value="1"/>
</dbReference>
<dbReference type="InterPro" id="IPR027417">
    <property type="entry name" value="P-loop_NTPase"/>
</dbReference>
<dbReference type="SMART" id="SM00382">
    <property type="entry name" value="AAA"/>
    <property type="match status" value="1"/>
</dbReference>
<dbReference type="InterPro" id="IPR003959">
    <property type="entry name" value="ATPase_AAA_core"/>
</dbReference>
<dbReference type="GO" id="GO:0016887">
    <property type="term" value="F:ATP hydrolysis activity"/>
    <property type="evidence" value="ECO:0007669"/>
    <property type="project" value="InterPro"/>
</dbReference>
<evidence type="ECO:0000313" key="2">
    <source>
        <dbReference type="EMBL" id="NYJ12824.1"/>
    </source>
</evidence>
<feature type="domain" description="AAA+ ATPase" evidence="1">
    <location>
        <begin position="30"/>
        <end position="390"/>
    </location>
</feature>
<organism evidence="2 3">
    <name type="scientific">Rhizobium leguminosarum</name>
    <dbReference type="NCBI Taxonomy" id="384"/>
    <lineage>
        <taxon>Bacteria</taxon>
        <taxon>Pseudomonadati</taxon>
        <taxon>Pseudomonadota</taxon>
        <taxon>Alphaproteobacteria</taxon>
        <taxon>Hyphomicrobiales</taxon>
        <taxon>Rhizobiaceae</taxon>
        <taxon>Rhizobium/Agrobacterium group</taxon>
        <taxon>Rhizobium</taxon>
    </lineage>
</organism>
<gene>
    <name evidence="2" type="ORF">GGI64_003898</name>
</gene>
<evidence type="ECO:0000313" key="3">
    <source>
        <dbReference type="Proteomes" id="UP000535276"/>
    </source>
</evidence>
<evidence type="ECO:0000259" key="1">
    <source>
        <dbReference type="SMART" id="SM00382"/>
    </source>
</evidence>
<dbReference type="PANTHER" id="PTHR43581">
    <property type="entry name" value="ATP/GTP PHOSPHATASE"/>
    <property type="match status" value="1"/>
</dbReference>
<dbReference type="AlphaFoldDB" id="A0A7Z0E1B1"/>
<comment type="caution">
    <text evidence="2">The sequence shown here is derived from an EMBL/GenBank/DDBJ whole genome shotgun (WGS) entry which is preliminary data.</text>
</comment>
<dbReference type="EMBL" id="JACBZV010000006">
    <property type="protein sequence ID" value="NYJ12824.1"/>
    <property type="molecule type" value="Genomic_DNA"/>
</dbReference>
<dbReference type="Proteomes" id="UP000535276">
    <property type="component" value="Unassembled WGS sequence"/>
</dbReference>
<dbReference type="SUPFAM" id="SSF52540">
    <property type="entry name" value="P-loop containing nucleoside triphosphate hydrolases"/>
    <property type="match status" value="1"/>
</dbReference>
<proteinExistence type="predicted"/>
<name>A0A7Z0E1B1_RHILE</name>
<reference evidence="2 3" key="1">
    <citation type="submission" date="2020-07" db="EMBL/GenBank/DDBJ databases">
        <title>Genomic Encyclopedia of Type Strains, Phase IV (KMG-V): Genome sequencing to study the core and pangenomes of soil and plant-associated prokaryotes.</title>
        <authorList>
            <person name="Whitman W."/>
        </authorList>
    </citation>
    <scope>NUCLEOTIDE SEQUENCE [LARGE SCALE GENOMIC DNA]</scope>
    <source>
        <strain evidence="2 3">SEMIA 4052</strain>
    </source>
</reference>
<keyword evidence="2" id="KW-0547">Nucleotide-binding</keyword>
<dbReference type="InterPro" id="IPR051396">
    <property type="entry name" value="Bact_Antivir_Def_Nuclease"/>
</dbReference>
<dbReference type="RefSeq" id="WP_179612234.1">
    <property type="nucleotide sequence ID" value="NZ_JACBZV010000006.1"/>
</dbReference>
<dbReference type="GO" id="GO:0005524">
    <property type="term" value="F:ATP binding"/>
    <property type="evidence" value="ECO:0007669"/>
    <property type="project" value="UniProtKB-KW"/>
</dbReference>
<dbReference type="InterPro" id="IPR003593">
    <property type="entry name" value="AAA+_ATPase"/>
</dbReference>
<keyword evidence="2" id="KW-0067">ATP-binding</keyword>
<dbReference type="PANTHER" id="PTHR43581:SF2">
    <property type="entry name" value="EXCINUCLEASE ATPASE SUBUNIT"/>
    <property type="match status" value="1"/>
</dbReference>
<dbReference type="Gene3D" id="3.40.50.300">
    <property type="entry name" value="P-loop containing nucleotide triphosphate hydrolases"/>
    <property type="match status" value="1"/>
</dbReference>